<evidence type="ECO:0000313" key="1">
    <source>
        <dbReference type="EMBL" id="SHG79588.1"/>
    </source>
</evidence>
<dbReference type="Proteomes" id="UP000184000">
    <property type="component" value="Unassembled WGS sequence"/>
</dbReference>
<organism evidence="1 2">
    <name type="scientific">Stutzerimonas xanthomarina DSM 18231</name>
    <dbReference type="NCBI Taxonomy" id="1403346"/>
    <lineage>
        <taxon>Bacteria</taxon>
        <taxon>Pseudomonadati</taxon>
        <taxon>Pseudomonadota</taxon>
        <taxon>Gammaproteobacteria</taxon>
        <taxon>Pseudomonadales</taxon>
        <taxon>Pseudomonadaceae</taxon>
        <taxon>Stutzerimonas</taxon>
    </lineage>
</organism>
<gene>
    <name evidence="1" type="ORF">SAMN02744645_1429</name>
</gene>
<dbReference type="RefSeq" id="WP_073299823.1">
    <property type="nucleotide sequence ID" value="NZ_FQXA01000002.1"/>
</dbReference>
<name>A0A1M5MQM8_9GAMM</name>
<dbReference type="GeneID" id="98638189"/>
<dbReference type="AlphaFoldDB" id="A0A1M5MQM8"/>
<accession>A0A1M5MQM8</accession>
<sequence length="119" mass="13299">MTQTKLCEDRRRRAPGTHLIREIKVRVCTEDHEELIQASRLAHAENLTGYARDCMFIGHRLQQGGQQEQILAGLLLQQQAHLLAALFRGEPISQEELSGLLFDLAKQSLHSSVGDAKSA</sequence>
<proteinExistence type="predicted"/>
<dbReference type="EMBL" id="FQXA01000002">
    <property type="protein sequence ID" value="SHG79588.1"/>
    <property type="molecule type" value="Genomic_DNA"/>
</dbReference>
<reference evidence="1 2" key="1">
    <citation type="submission" date="2016-11" db="EMBL/GenBank/DDBJ databases">
        <authorList>
            <person name="Jaros S."/>
            <person name="Januszkiewicz K."/>
            <person name="Wedrychowicz H."/>
        </authorList>
    </citation>
    <scope>NUCLEOTIDE SEQUENCE [LARGE SCALE GENOMIC DNA]</scope>
    <source>
        <strain evidence="1 2">DSM 18231</strain>
    </source>
</reference>
<evidence type="ECO:0000313" key="2">
    <source>
        <dbReference type="Proteomes" id="UP000184000"/>
    </source>
</evidence>
<protein>
    <submittedName>
        <fullName evidence="1">Uncharacterized protein</fullName>
    </submittedName>
</protein>